<dbReference type="Gene3D" id="3.40.50.360">
    <property type="match status" value="1"/>
</dbReference>
<dbReference type="RefSeq" id="WP_134109877.1">
    <property type="nucleotide sequence ID" value="NZ_SOCN01000001.1"/>
</dbReference>
<dbReference type="InterPro" id="IPR050104">
    <property type="entry name" value="FMN-dep_NADH:Q_OxRdtase_AzoR1"/>
</dbReference>
<dbReference type="AlphaFoldDB" id="A0A4R7UDS0"/>
<dbReference type="PANTHER" id="PTHR43741:SF4">
    <property type="entry name" value="FMN-DEPENDENT NADH:QUINONE OXIDOREDUCTASE"/>
    <property type="match status" value="1"/>
</dbReference>
<dbReference type="OrthoDB" id="9805013at2"/>
<dbReference type="Proteomes" id="UP000295757">
    <property type="component" value="Unassembled WGS sequence"/>
</dbReference>
<organism evidence="2 3">
    <name type="scientific">Mycoplasmopsis mustelae</name>
    <dbReference type="NCBI Taxonomy" id="171289"/>
    <lineage>
        <taxon>Bacteria</taxon>
        <taxon>Bacillati</taxon>
        <taxon>Mycoplasmatota</taxon>
        <taxon>Mycoplasmoidales</taxon>
        <taxon>Metamycoplasmataceae</taxon>
        <taxon>Mycoplasmopsis</taxon>
    </lineage>
</organism>
<evidence type="ECO:0000313" key="3">
    <source>
        <dbReference type="Proteomes" id="UP000295757"/>
    </source>
</evidence>
<dbReference type="InterPro" id="IPR003680">
    <property type="entry name" value="Flavodoxin_fold"/>
</dbReference>
<dbReference type="PANTHER" id="PTHR43741">
    <property type="entry name" value="FMN-DEPENDENT NADH-AZOREDUCTASE 1"/>
    <property type="match status" value="1"/>
</dbReference>
<sequence>MQKILLLDGNLINKDHSSYVGATLDYLETKFKSKNLDVQRFDLNDTHSEVFLTKKTYPEYWKMIDSDKWINLLKETDLLVISTSMINFTAAVVVKNFIDSISVADKTFSYKYSKKGDAIGLLTNLNVLIVASQGAPQDWYQWGSHVSWLEGTFKFLGAKKVLTYRINGTKVKPISEHKAVEYTKEHETDLNEVLSKF</sequence>
<evidence type="ECO:0000313" key="2">
    <source>
        <dbReference type="EMBL" id="TDV24061.1"/>
    </source>
</evidence>
<protein>
    <submittedName>
        <fullName evidence="2">FMN-dependent NADH-azoreductase</fullName>
    </submittedName>
</protein>
<dbReference type="InterPro" id="IPR029039">
    <property type="entry name" value="Flavoprotein-like_sf"/>
</dbReference>
<name>A0A4R7UDS0_9BACT</name>
<dbReference type="NCBIfam" id="NF002370">
    <property type="entry name" value="PRK01355.1"/>
    <property type="match status" value="1"/>
</dbReference>
<reference evidence="2 3" key="1">
    <citation type="submission" date="2019-03" db="EMBL/GenBank/DDBJ databases">
        <title>Genomic Encyclopedia of Archaeal and Bacterial Type Strains, Phase II (KMG-II): from individual species to whole genera.</title>
        <authorList>
            <person name="Goeker M."/>
        </authorList>
    </citation>
    <scope>NUCLEOTIDE SEQUENCE [LARGE SCALE GENOMIC DNA]</scope>
    <source>
        <strain evidence="2 3">ATCC 35214</strain>
    </source>
</reference>
<gene>
    <name evidence="2" type="ORF">BCF59_0005</name>
</gene>
<keyword evidence="3" id="KW-1185">Reference proteome</keyword>
<accession>A0A4R7UDS0</accession>
<feature type="domain" description="Flavodoxin-like fold" evidence="1">
    <location>
        <begin position="3"/>
        <end position="182"/>
    </location>
</feature>
<comment type="caution">
    <text evidence="2">The sequence shown here is derived from an EMBL/GenBank/DDBJ whole genome shotgun (WGS) entry which is preliminary data.</text>
</comment>
<dbReference type="SUPFAM" id="SSF52218">
    <property type="entry name" value="Flavoproteins"/>
    <property type="match status" value="1"/>
</dbReference>
<proteinExistence type="predicted"/>
<dbReference type="EMBL" id="SOCN01000001">
    <property type="protein sequence ID" value="TDV24061.1"/>
    <property type="molecule type" value="Genomic_DNA"/>
</dbReference>
<evidence type="ECO:0000259" key="1">
    <source>
        <dbReference type="Pfam" id="PF02525"/>
    </source>
</evidence>
<dbReference type="Pfam" id="PF02525">
    <property type="entry name" value="Flavodoxin_2"/>
    <property type="match status" value="1"/>
</dbReference>